<proteinExistence type="predicted"/>
<keyword evidence="4" id="KW-1185">Reference proteome</keyword>
<dbReference type="PROSITE" id="PS50812">
    <property type="entry name" value="PWWP"/>
    <property type="match status" value="1"/>
</dbReference>
<dbReference type="CDD" id="cd20404">
    <property type="entry name" value="Tudor_Agenet_AtEML-like"/>
    <property type="match status" value="1"/>
</dbReference>
<dbReference type="Gene3D" id="2.30.30.140">
    <property type="match status" value="2"/>
</dbReference>
<dbReference type="SUPFAM" id="SSF63748">
    <property type="entry name" value="Tudor/PWWP/MBT"/>
    <property type="match status" value="1"/>
</dbReference>
<dbReference type="Pfam" id="PF00855">
    <property type="entry name" value="PWWP"/>
    <property type="match status" value="1"/>
</dbReference>
<feature type="compositionally biased region" description="Basic and acidic residues" evidence="1">
    <location>
        <begin position="174"/>
        <end position="216"/>
    </location>
</feature>
<evidence type="ECO:0000259" key="2">
    <source>
        <dbReference type="PROSITE" id="PS50812"/>
    </source>
</evidence>
<feature type="region of interest" description="Disordered" evidence="1">
    <location>
        <begin position="174"/>
        <end position="218"/>
    </location>
</feature>
<gene>
    <name evidence="3" type="ORF">SO694_00023271</name>
</gene>
<evidence type="ECO:0000313" key="3">
    <source>
        <dbReference type="EMBL" id="KAK7238384.1"/>
    </source>
</evidence>
<organism evidence="3 4">
    <name type="scientific">Aureococcus anophagefferens</name>
    <name type="common">Harmful bloom alga</name>
    <dbReference type="NCBI Taxonomy" id="44056"/>
    <lineage>
        <taxon>Eukaryota</taxon>
        <taxon>Sar</taxon>
        <taxon>Stramenopiles</taxon>
        <taxon>Ochrophyta</taxon>
        <taxon>Pelagophyceae</taxon>
        <taxon>Pelagomonadales</taxon>
        <taxon>Pelagomonadaceae</taxon>
        <taxon>Aureococcus</taxon>
    </lineage>
</organism>
<dbReference type="CDD" id="cd05162">
    <property type="entry name" value="PWWP"/>
    <property type="match status" value="1"/>
</dbReference>
<comment type="caution">
    <text evidence="3">The sequence shown here is derived from an EMBL/GenBank/DDBJ whole genome shotgun (WGS) entry which is preliminary data.</text>
</comment>
<sequence length="669" mass="70780">MSVVSSSDAGGPWGYDKRQQLAARVTELNAEGLRRVLVLIFGDAPMRPNDEFTVDFERLDAPICDVLDDYVGAAADDRAPAPKAPAPGAGASGGAEAPEPSPSKKRGHREVEMLSAGPPPSKFVKKKKVDPAVKAAADAKKKAEAKAKAEARAKAKAEAEAKAAEAKRQAKAKAEAEAAEAKRRAEAEAAAEEAKRKAKEEKAKKAREAKEAREADAPADEALARMALLQAAAKATFGALPARLEVRGGGGYEAASVIAQAKRGASHRHLALFDGDLSLQWLDASGPRKAKWRAVDAARAAPSAAGVGPATCDAVLSWLVSLDVAEPLLHMDPHLRTLLPRHVAKCRDLPGGSTLQRCRDRLARRAYVDAGHFAADVRAVHATVLALCAKTPPPSWRADGGTARRSGPDLETILHCAQVFASAFETKWAAVLATSSSAPGGPDARAAAAAWRAERSRAPARGRGRRPAARSRREAALGRAVEVYWDGEDEWFRGVLAKYRDRDDKHWCDYDDGTSEWIRLADHAVRLATGDAAVGAPPAGDGDGGDDAAAGGVSCQKLGMLVWAKSGAYPWWPGEVCLQTVDEIMDAFPPGAGGDGAHARKCTVLYFGETQFDMVEPESRVRPFDAANPRELAKVKPPADLKLAIKLAIARSKELRASGADDDGGSLAL</sequence>
<dbReference type="EMBL" id="JBBJCI010000230">
    <property type="protein sequence ID" value="KAK7238384.1"/>
    <property type="molecule type" value="Genomic_DNA"/>
</dbReference>
<feature type="domain" description="PWWP" evidence="2">
    <location>
        <begin position="558"/>
        <end position="627"/>
    </location>
</feature>
<evidence type="ECO:0000313" key="4">
    <source>
        <dbReference type="Proteomes" id="UP001363151"/>
    </source>
</evidence>
<reference evidence="3 4" key="1">
    <citation type="submission" date="2024-03" db="EMBL/GenBank/DDBJ databases">
        <title>Aureococcus anophagefferens CCMP1851 and Kratosvirus quantuckense: Draft genome of a second virus-susceptible host strain in the model system.</title>
        <authorList>
            <person name="Chase E."/>
            <person name="Truchon A.R."/>
            <person name="Schepens W."/>
            <person name="Wilhelm S.W."/>
        </authorList>
    </citation>
    <scope>NUCLEOTIDE SEQUENCE [LARGE SCALE GENOMIC DNA]</scope>
    <source>
        <strain evidence="3 4">CCMP1851</strain>
    </source>
</reference>
<dbReference type="Proteomes" id="UP001363151">
    <property type="component" value="Unassembled WGS sequence"/>
</dbReference>
<name>A0ABR1FTN2_AURAN</name>
<dbReference type="InterPro" id="IPR000313">
    <property type="entry name" value="PWWP_dom"/>
</dbReference>
<feature type="compositionally biased region" description="Low complexity" evidence="1">
    <location>
        <begin position="86"/>
        <end position="98"/>
    </location>
</feature>
<feature type="region of interest" description="Disordered" evidence="1">
    <location>
        <begin position="77"/>
        <end position="130"/>
    </location>
</feature>
<protein>
    <recommendedName>
        <fullName evidence="2">PWWP domain-containing protein</fullName>
    </recommendedName>
</protein>
<evidence type="ECO:0000256" key="1">
    <source>
        <dbReference type="SAM" id="MobiDB-lite"/>
    </source>
</evidence>
<accession>A0ABR1FTN2</accession>